<proteinExistence type="predicted"/>
<sequence>MAWHGQPWSRLDPQEERDLRKLIWSVAGLQEETDPNFQLALNFVWSNLRRAAQRGAGQGGGGAAQGIAAPDGEVAGRLARAGHGAEVDEAPGTPRRPCRPPLDADQALLIVSG</sequence>
<evidence type="ECO:0000313" key="2">
    <source>
        <dbReference type="EMBL" id="KAK2110689.1"/>
    </source>
</evidence>
<name>A0ABQ9VMU1_SAGOE</name>
<feature type="region of interest" description="Disordered" evidence="1">
    <location>
        <begin position="79"/>
        <end position="104"/>
    </location>
</feature>
<accession>A0ABQ9VMU1</accession>
<dbReference type="Proteomes" id="UP001266305">
    <property type="component" value="Unassembled WGS sequence"/>
</dbReference>
<organism evidence="2 3">
    <name type="scientific">Saguinus oedipus</name>
    <name type="common">Cotton-top tamarin</name>
    <name type="synonym">Oedipomidas oedipus</name>
    <dbReference type="NCBI Taxonomy" id="9490"/>
    <lineage>
        <taxon>Eukaryota</taxon>
        <taxon>Metazoa</taxon>
        <taxon>Chordata</taxon>
        <taxon>Craniata</taxon>
        <taxon>Vertebrata</taxon>
        <taxon>Euteleostomi</taxon>
        <taxon>Mammalia</taxon>
        <taxon>Eutheria</taxon>
        <taxon>Euarchontoglires</taxon>
        <taxon>Primates</taxon>
        <taxon>Haplorrhini</taxon>
        <taxon>Platyrrhini</taxon>
        <taxon>Cebidae</taxon>
        <taxon>Callitrichinae</taxon>
        <taxon>Saguinus</taxon>
    </lineage>
</organism>
<evidence type="ECO:0000313" key="3">
    <source>
        <dbReference type="Proteomes" id="UP001266305"/>
    </source>
</evidence>
<protein>
    <submittedName>
        <fullName evidence="2">Uncharacterized protein</fullName>
    </submittedName>
</protein>
<gene>
    <name evidence="2" type="ORF">P7K49_010435</name>
</gene>
<dbReference type="EMBL" id="JASSZA010000005">
    <property type="protein sequence ID" value="KAK2110689.1"/>
    <property type="molecule type" value="Genomic_DNA"/>
</dbReference>
<keyword evidence="3" id="KW-1185">Reference proteome</keyword>
<evidence type="ECO:0000256" key="1">
    <source>
        <dbReference type="SAM" id="MobiDB-lite"/>
    </source>
</evidence>
<comment type="caution">
    <text evidence="2">The sequence shown here is derived from an EMBL/GenBank/DDBJ whole genome shotgun (WGS) entry which is preliminary data.</text>
</comment>
<reference evidence="2 3" key="1">
    <citation type="submission" date="2023-05" db="EMBL/GenBank/DDBJ databases">
        <title>B98-5 Cell Line De Novo Hybrid Assembly: An Optical Mapping Approach.</title>
        <authorList>
            <person name="Kananen K."/>
            <person name="Auerbach J.A."/>
            <person name="Kautto E."/>
            <person name="Blachly J.S."/>
        </authorList>
    </citation>
    <scope>NUCLEOTIDE SEQUENCE [LARGE SCALE GENOMIC DNA]</scope>
    <source>
        <strain evidence="2">B95-8</strain>
        <tissue evidence="2">Cell line</tissue>
    </source>
</reference>